<evidence type="ECO:0000256" key="2">
    <source>
        <dbReference type="ARBA" id="ARBA00023054"/>
    </source>
</evidence>
<protein>
    <submittedName>
        <fullName evidence="3">Uncharacterized protein</fullName>
    </submittedName>
</protein>
<dbReference type="AlphaFoldDB" id="A0A127N2F4"/>
<evidence type="ECO:0000313" key="3">
    <source>
        <dbReference type="EMBL" id="ANI18201.1"/>
    </source>
</evidence>
<dbReference type="EMBL" id="CP015878">
    <property type="protein sequence ID" value="ANI18201.1"/>
    <property type="molecule type" value="Genomic_DNA"/>
</dbReference>
<dbReference type="Pfam" id="PF05164">
    <property type="entry name" value="ZapA"/>
    <property type="match status" value="1"/>
</dbReference>
<dbReference type="InterPro" id="IPR036192">
    <property type="entry name" value="Cell_div_ZapA-like_sf"/>
</dbReference>
<dbReference type="GeneID" id="72999076"/>
<name>A0A127N2F4_9PSED</name>
<gene>
    <name evidence="3" type="ORF">A9C11_31215</name>
</gene>
<keyword evidence="2" id="KW-0175">Coiled coil</keyword>
<reference evidence="3 4" key="1">
    <citation type="submission" date="2016-05" db="EMBL/GenBank/DDBJ databases">
        <title>Genome Sequence of Pseudomonas citronellolis Strain SJTE-3, an Estrogens and Persistent Organic Pollutants degradation strain.</title>
        <authorList>
            <person name="Liang R."/>
        </authorList>
    </citation>
    <scope>NUCLEOTIDE SEQUENCE [LARGE SCALE GENOMIC DNA]</scope>
    <source>
        <strain evidence="3 4">SJTE-3</strain>
    </source>
</reference>
<evidence type="ECO:0000256" key="1">
    <source>
        <dbReference type="ARBA" id="ARBA00010074"/>
    </source>
</evidence>
<dbReference type="STRING" id="53408.A9C11_31215"/>
<dbReference type="SUPFAM" id="SSF102829">
    <property type="entry name" value="Cell division protein ZapA-like"/>
    <property type="match status" value="1"/>
</dbReference>
<dbReference type="Proteomes" id="UP000077748">
    <property type="component" value="Chromosome"/>
</dbReference>
<organism evidence="3 4">
    <name type="scientific">Pseudomonas citronellolis</name>
    <dbReference type="NCBI Taxonomy" id="53408"/>
    <lineage>
        <taxon>Bacteria</taxon>
        <taxon>Pseudomonadati</taxon>
        <taxon>Pseudomonadota</taxon>
        <taxon>Gammaproteobacteria</taxon>
        <taxon>Pseudomonadales</taxon>
        <taxon>Pseudomonadaceae</taxon>
        <taxon>Pseudomonas</taxon>
    </lineage>
</organism>
<dbReference type="InterPro" id="IPR007838">
    <property type="entry name" value="Cell_div_ZapA-like"/>
</dbReference>
<accession>A0A127N2F4</accession>
<dbReference type="RefSeq" id="WP_009614251.1">
    <property type="nucleotide sequence ID" value="NZ_BDGS01000001.1"/>
</dbReference>
<sequence>MSDDGVRVLRILGRDYSVKAPAGEERALQEAAALLQAEIAAAKQKFPYVTSNELLLLSALNLCARQLAPRGEAEEGDERAVERLAALNRRIRAHLQAQD</sequence>
<evidence type="ECO:0000313" key="4">
    <source>
        <dbReference type="Proteomes" id="UP000077748"/>
    </source>
</evidence>
<proteinExistence type="inferred from homology"/>
<dbReference type="KEGG" id="pcq:PcP3B5_61280"/>
<dbReference type="InterPro" id="IPR042233">
    <property type="entry name" value="Cell_div_ZapA_N"/>
</dbReference>
<dbReference type="Gene3D" id="3.30.160.880">
    <property type="entry name" value="Cell division protein ZapA protomer, N-terminal domain"/>
    <property type="match status" value="1"/>
</dbReference>
<comment type="similarity">
    <text evidence="1">Belongs to the ZapA family. Type 1 subfamily.</text>
</comment>